<dbReference type="Proteomes" id="UP000072653">
    <property type="component" value="Unassembled WGS sequence"/>
</dbReference>
<gene>
    <name evidence="1" type="ORF">SORDD16_00466</name>
</gene>
<dbReference type="PATRIC" id="fig|1303.79.peg.508"/>
<proteinExistence type="predicted"/>
<sequence length="156" mass="18146">MGIILFLIIVASLVLLFYIRDTKKHKKMIAYNLLYTHFQEKYIIKDAICKYEDKYPALTKVVLSFVEAQLDVSMIVENSKKVEGSLQQQLDKELDEIIESKNNEELLQVIHWYFLACIAISSLRTRESIDIIKKDSIDFEDKPISKSDVKGNYCFA</sequence>
<comment type="caution">
    <text evidence="1">The sequence shown here is derived from an EMBL/GenBank/DDBJ whole genome shotgun (WGS) entry which is preliminary data.</text>
</comment>
<dbReference type="RefSeq" id="WP_061452213.1">
    <property type="nucleotide sequence ID" value="NZ_KQ969550.1"/>
</dbReference>
<reference evidence="1 2" key="1">
    <citation type="submission" date="2016-01" db="EMBL/GenBank/DDBJ databases">
        <title>Highly variable Streptococcus oralis are common among viridans streptococci isolated from primates.</title>
        <authorList>
            <person name="Denapaite D."/>
            <person name="Rieger M."/>
            <person name="Koendgen S."/>
            <person name="Brueckner R."/>
            <person name="Ochigava I."/>
            <person name="Kappeler P."/>
            <person name="Maetz-Rensing K."/>
            <person name="Leendertz F."/>
            <person name="Hakenbeck R."/>
        </authorList>
    </citation>
    <scope>NUCLEOTIDE SEQUENCE [LARGE SCALE GENOMIC DNA]</scope>
    <source>
        <strain evidence="1 2">DD16</strain>
    </source>
</reference>
<protein>
    <submittedName>
        <fullName evidence="1">Uncharacterized protein</fullName>
    </submittedName>
</protein>
<evidence type="ECO:0000313" key="1">
    <source>
        <dbReference type="EMBL" id="KXT87882.1"/>
    </source>
</evidence>
<dbReference type="OrthoDB" id="10015181at2"/>
<dbReference type="EMBL" id="LQOB01000029">
    <property type="protein sequence ID" value="KXT87882.1"/>
    <property type="molecule type" value="Genomic_DNA"/>
</dbReference>
<evidence type="ECO:0000313" key="2">
    <source>
        <dbReference type="Proteomes" id="UP000072653"/>
    </source>
</evidence>
<name>A0A139PF09_STROR</name>
<dbReference type="AlphaFoldDB" id="A0A139PF09"/>
<organism evidence="1 2">
    <name type="scientific">Streptococcus oralis</name>
    <dbReference type="NCBI Taxonomy" id="1303"/>
    <lineage>
        <taxon>Bacteria</taxon>
        <taxon>Bacillati</taxon>
        <taxon>Bacillota</taxon>
        <taxon>Bacilli</taxon>
        <taxon>Lactobacillales</taxon>
        <taxon>Streptococcaceae</taxon>
        <taxon>Streptococcus</taxon>
    </lineage>
</organism>
<accession>A0A139PF09</accession>